<dbReference type="SUPFAM" id="SSF55785">
    <property type="entry name" value="PYP-like sensor domain (PAS domain)"/>
    <property type="match status" value="1"/>
</dbReference>
<dbReference type="NCBIfam" id="TIGR00229">
    <property type="entry name" value="sensory_box"/>
    <property type="match status" value="1"/>
</dbReference>
<dbReference type="Pfam" id="PF13426">
    <property type="entry name" value="PAS_9"/>
    <property type="match status" value="1"/>
</dbReference>
<dbReference type="PROSITE" id="PS50112">
    <property type="entry name" value="PAS"/>
    <property type="match status" value="1"/>
</dbReference>
<evidence type="ECO:0000256" key="2">
    <source>
        <dbReference type="ARBA" id="ARBA00012438"/>
    </source>
</evidence>
<sequence length="320" mass="35477">MASSNSSGEPGISTGDLDAPIQHTEFFRSLVENGSDAIVSIDQSSTILYANQSVKRVFGYEPEELVGEKLTMLMPERFQADHFGAVDDYLETGERGLDWNNIELPAQHKDGHEVPLSITFEEHSYDGERIFSGIMRDITERVEYERTLERQNERLEEFASIVSHDLRNPLQTARATLAVAKAGDEEALDELDDIFDRMDELIGDVLSLAKQGQTVGETEEADLDTVVSEAWAIASVEEATLQTEDDLPTVSTDPERLKTLFENLFRNAIEHAGPEVTVRVGPLEEAGFLSRTTGQDSVTKTRRNCSNTATAPIRRTPVSA</sequence>
<dbReference type="EMBL" id="JBHSZI010000001">
    <property type="protein sequence ID" value="MFC7059583.1"/>
    <property type="molecule type" value="Genomic_DNA"/>
</dbReference>
<evidence type="ECO:0000256" key="5">
    <source>
        <dbReference type="ARBA" id="ARBA00023136"/>
    </source>
</evidence>
<evidence type="ECO:0000256" key="1">
    <source>
        <dbReference type="ARBA" id="ARBA00000085"/>
    </source>
</evidence>
<dbReference type="SMART" id="SM00388">
    <property type="entry name" value="HisKA"/>
    <property type="match status" value="1"/>
</dbReference>
<dbReference type="PANTHER" id="PTHR42878">
    <property type="entry name" value="TWO-COMPONENT HISTIDINE KINASE"/>
    <property type="match status" value="1"/>
</dbReference>
<keyword evidence="4" id="KW-0418">Kinase</keyword>
<dbReference type="CDD" id="cd00130">
    <property type="entry name" value="PAS"/>
    <property type="match status" value="1"/>
</dbReference>
<dbReference type="InterPro" id="IPR003661">
    <property type="entry name" value="HisK_dim/P_dom"/>
</dbReference>
<dbReference type="Gene3D" id="3.30.450.20">
    <property type="entry name" value="PAS domain"/>
    <property type="match status" value="1"/>
</dbReference>
<dbReference type="EC" id="2.7.13.3" evidence="2"/>
<keyword evidence="9" id="KW-1185">Reference proteome</keyword>
<name>A0ABD5W5X6_9EURY</name>
<dbReference type="InterPro" id="IPR035965">
    <property type="entry name" value="PAS-like_dom_sf"/>
</dbReference>
<dbReference type="SUPFAM" id="SSF47384">
    <property type="entry name" value="Homodimeric domain of signal transducing histidine kinase"/>
    <property type="match status" value="1"/>
</dbReference>
<dbReference type="Pfam" id="PF00512">
    <property type="entry name" value="HisKA"/>
    <property type="match status" value="1"/>
</dbReference>
<dbReference type="PANTHER" id="PTHR42878:SF15">
    <property type="entry name" value="BACTERIOPHYTOCHROME"/>
    <property type="match status" value="1"/>
</dbReference>
<dbReference type="GO" id="GO:0016020">
    <property type="term" value="C:membrane"/>
    <property type="evidence" value="ECO:0007669"/>
    <property type="project" value="UniProtKB-SubCell"/>
</dbReference>
<dbReference type="SUPFAM" id="SSF55874">
    <property type="entry name" value="ATPase domain of HSP90 chaperone/DNA topoisomerase II/histidine kinase"/>
    <property type="match status" value="1"/>
</dbReference>
<dbReference type="InterPro" id="IPR000014">
    <property type="entry name" value="PAS"/>
</dbReference>
<dbReference type="Proteomes" id="UP001596445">
    <property type="component" value="Unassembled WGS sequence"/>
</dbReference>
<dbReference type="Gene3D" id="3.30.565.10">
    <property type="entry name" value="Histidine kinase-like ATPase, C-terminal domain"/>
    <property type="match status" value="1"/>
</dbReference>
<keyword evidence="3" id="KW-0808">Transferase</keyword>
<dbReference type="GO" id="GO:0004673">
    <property type="term" value="F:protein histidine kinase activity"/>
    <property type="evidence" value="ECO:0007669"/>
    <property type="project" value="UniProtKB-EC"/>
</dbReference>
<feature type="domain" description="PAS" evidence="6">
    <location>
        <begin position="23"/>
        <end position="76"/>
    </location>
</feature>
<evidence type="ECO:0000256" key="3">
    <source>
        <dbReference type="ARBA" id="ARBA00022679"/>
    </source>
</evidence>
<keyword evidence="5" id="KW-0472">Membrane</keyword>
<evidence type="ECO:0000259" key="7">
    <source>
        <dbReference type="PROSITE" id="PS50113"/>
    </source>
</evidence>
<dbReference type="Gene3D" id="1.10.287.130">
    <property type="match status" value="1"/>
</dbReference>
<dbReference type="InterPro" id="IPR050351">
    <property type="entry name" value="BphY/WalK/GraS-like"/>
</dbReference>
<protein>
    <recommendedName>
        <fullName evidence="2">histidine kinase</fullName>
        <ecNumber evidence="2">2.7.13.3</ecNumber>
    </recommendedName>
</protein>
<dbReference type="SMART" id="SM00091">
    <property type="entry name" value="PAS"/>
    <property type="match status" value="1"/>
</dbReference>
<evidence type="ECO:0000313" key="8">
    <source>
        <dbReference type="EMBL" id="MFC7059583.1"/>
    </source>
</evidence>
<feature type="domain" description="PAC" evidence="7">
    <location>
        <begin position="100"/>
        <end position="150"/>
    </location>
</feature>
<proteinExistence type="predicted"/>
<evidence type="ECO:0000256" key="4">
    <source>
        <dbReference type="ARBA" id="ARBA00022777"/>
    </source>
</evidence>
<dbReference type="InterPro" id="IPR000700">
    <property type="entry name" value="PAS-assoc_C"/>
</dbReference>
<evidence type="ECO:0000259" key="6">
    <source>
        <dbReference type="PROSITE" id="PS50112"/>
    </source>
</evidence>
<comment type="catalytic activity">
    <reaction evidence="1">
        <text>ATP + protein L-histidine = ADP + protein N-phospho-L-histidine.</text>
        <dbReference type="EC" id="2.7.13.3"/>
    </reaction>
</comment>
<organism evidence="8 9">
    <name type="scientific">Halovenus salina</name>
    <dbReference type="NCBI Taxonomy" id="1510225"/>
    <lineage>
        <taxon>Archaea</taxon>
        <taxon>Methanobacteriati</taxon>
        <taxon>Methanobacteriota</taxon>
        <taxon>Stenosarchaea group</taxon>
        <taxon>Halobacteria</taxon>
        <taxon>Halobacteriales</taxon>
        <taxon>Haloarculaceae</taxon>
        <taxon>Halovenus</taxon>
    </lineage>
</organism>
<comment type="caution">
    <text evidence="8">The sequence shown here is derived from an EMBL/GenBank/DDBJ whole genome shotgun (WGS) entry which is preliminary data.</text>
</comment>
<accession>A0ABD5W5X6</accession>
<dbReference type="CDD" id="cd00082">
    <property type="entry name" value="HisKA"/>
    <property type="match status" value="1"/>
</dbReference>
<evidence type="ECO:0000313" key="9">
    <source>
        <dbReference type="Proteomes" id="UP001596445"/>
    </source>
</evidence>
<dbReference type="AlphaFoldDB" id="A0ABD5W5X6"/>
<dbReference type="PROSITE" id="PS50113">
    <property type="entry name" value="PAC"/>
    <property type="match status" value="1"/>
</dbReference>
<dbReference type="InterPro" id="IPR036097">
    <property type="entry name" value="HisK_dim/P_sf"/>
</dbReference>
<gene>
    <name evidence="8" type="ORF">ACFQQG_17090</name>
</gene>
<dbReference type="InterPro" id="IPR036890">
    <property type="entry name" value="HATPase_C_sf"/>
</dbReference>
<dbReference type="RefSeq" id="WP_382186539.1">
    <property type="nucleotide sequence ID" value="NZ_JBHSZI010000001.1"/>
</dbReference>
<reference evidence="8 9" key="1">
    <citation type="journal article" date="2019" name="Int. J. Syst. Evol. Microbiol.">
        <title>The Global Catalogue of Microorganisms (GCM) 10K type strain sequencing project: providing services to taxonomists for standard genome sequencing and annotation.</title>
        <authorList>
            <consortium name="The Broad Institute Genomics Platform"/>
            <consortium name="The Broad Institute Genome Sequencing Center for Infectious Disease"/>
            <person name="Wu L."/>
            <person name="Ma J."/>
        </authorList>
    </citation>
    <scope>NUCLEOTIDE SEQUENCE [LARGE SCALE GENOMIC DNA]</scope>
    <source>
        <strain evidence="8 9">JCM 30072</strain>
    </source>
</reference>